<dbReference type="AlphaFoldDB" id="A0A3B5R9R8"/>
<reference evidence="7" key="4">
    <citation type="submission" date="2025-09" db="UniProtKB">
        <authorList>
            <consortium name="Ensembl"/>
        </authorList>
    </citation>
    <scope>IDENTIFICATION</scope>
    <source>
        <strain evidence="7">JP 163 A</strain>
    </source>
</reference>
<organism evidence="7 8">
    <name type="scientific">Xiphophorus maculatus</name>
    <name type="common">Southern platyfish</name>
    <name type="synonym">Platypoecilus maculatus</name>
    <dbReference type="NCBI Taxonomy" id="8083"/>
    <lineage>
        <taxon>Eukaryota</taxon>
        <taxon>Metazoa</taxon>
        <taxon>Chordata</taxon>
        <taxon>Craniata</taxon>
        <taxon>Vertebrata</taxon>
        <taxon>Euteleostomi</taxon>
        <taxon>Actinopterygii</taxon>
        <taxon>Neopterygii</taxon>
        <taxon>Teleostei</taxon>
        <taxon>Neoteleostei</taxon>
        <taxon>Acanthomorphata</taxon>
        <taxon>Ovalentaria</taxon>
        <taxon>Atherinomorphae</taxon>
        <taxon>Cyprinodontiformes</taxon>
        <taxon>Poeciliidae</taxon>
        <taxon>Poeciliinae</taxon>
        <taxon>Xiphophorus</taxon>
    </lineage>
</organism>
<dbReference type="InterPro" id="IPR004088">
    <property type="entry name" value="KH_dom_type_1"/>
</dbReference>
<evidence type="ECO:0000256" key="3">
    <source>
        <dbReference type="ARBA" id="ARBA00023242"/>
    </source>
</evidence>
<proteinExistence type="predicted"/>
<dbReference type="SMART" id="SM00322">
    <property type="entry name" value="KH"/>
    <property type="match status" value="4"/>
</dbReference>
<feature type="region of interest" description="Disordered" evidence="5">
    <location>
        <begin position="450"/>
        <end position="516"/>
    </location>
</feature>
<dbReference type="GO" id="GO:0005634">
    <property type="term" value="C:nucleus"/>
    <property type="evidence" value="ECO:0007669"/>
    <property type="project" value="UniProtKB-SubCell"/>
</dbReference>
<evidence type="ECO:0000313" key="7">
    <source>
        <dbReference type="Ensembl" id="ENSXMAP00000040488.1"/>
    </source>
</evidence>
<dbReference type="STRING" id="8083.ENSXMAP00000040488"/>
<evidence type="ECO:0000256" key="2">
    <source>
        <dbReference type="ARBA" id="ARBA00022737"/>
    </source>
</evidence>
<keyword evidence="4" id="KW-0694">RNA-binding</keyword>
<name>A0A3B5R9R8_XIPMA</name>
<feature type="domain" description="K Homology" evidence="6">
    <location>
        <begin position="99"/>
        <end position="169"/>
    </location>
</feature>
<reference evidence="8" key="1">
    <citation type="submission" date="2012-01" db="EMBL/GenBank/DDBJ databases">
        <authorList>
            <person name="Walter R."/>
            <person name="Schartl M."/>
            <person name="Warren W."/>
        </authorList>
    </citation>
    <scope>NUCLEOTIDE SEQUENCE [LARGE SCALE GENOMIC DNA]</scope>
    <source>
        <strain evidence="8">JP 163 A</strain>
    </source>
</reference>
<feature type="compositionally biased region" description="Gly residues" evidence="5">
    <location>
        <begin position="478"/>
        <end position="488"/>
    </location>
</feature>
<dbReference type="FunFam" id="3.30.1370.10:FF:000007">
    <property type="entry name" value="far upstream element-binding protein 1 isoform X1"/>
    <property type="match status" value="1"/>
</dbReference>
<dbReference type="GeneTree" id="ENSGT00940000156051"/>
<reference evidence="8" key="2">
    <citation type="journal article" date="2013" name="Nat. Genet.">
        <title>The genome of the platyfish, Xiphophorus maculatus, provides insights into evolutionary adaptation and several complex traits.</title>
        <authorList>
            <person name="Schartl M."/>
            <person name="Walter R.B."/>
            <person name="Shen Y."/>
            <person name="Garcia T."/>
            <person name="Catchen J."/>
            <person name="Amores A."/>
            <person name="Braasch I."/>
            <person name="Chalopin D."/>
            <person name="Volff J.N."/>
            <person name="Lesch K.P."/>
            <person name="Bisazza A."/>
            <person name="Minx P."/>
            <person name="Hillier L."/>
            <person name="Wilson R.K."/>
            <person name="Fuerstenberg S."/>
            <person name="Boore J."/>
            <person name="Searle S."/>
            <person name="Postlethwait J.H."/>
            <person name="Warren W.C."/>
        </authorList>
    </citation>
    <scope>NUCLEOTIDE SEQUENCE [LARGE SCALE GENOMIC DNA]</scope>
    <source>
        <strain evidence="8">JP 163 A</strain>
    </source>
</reference>
<dbReference type="CDD" id="cd22488">
    <property type="entry name" value="KH-I_FUBP2_rpt4"/>
    <property type="match status" value="1"/>
</dbReference>
<dbReference type="Pfam" id="PF00013">
    <property type="entry name" value="KH_1"/>
    <property type="match status" value="4"/>
</dbReference>
<dbReference type="PROSITE" id="PS50084">
    <property type="entry name" value="KH_TYPE_1"/>
    <property type="match status" value="4"/>
</dbReference>
<dbReference type="CDD" id="cd22485">
    <property type="entry name" value="KH-I_FUBP2_rpt3"/>
    <property type="match status" value="1"/>
</dbReference>
<keyword evidence="2" id="KW-0677">Repeat</keyword>
<dbReference type="Proteomes" id="UP000002852">
    <property type="component" value="Unassembled WGS sequence"/>
</dbReference>
<evidence type="ECO:0000256" key="4">
    <source>
        <dbReference type="PROSITE-ProRule" id="PRU00117"/>
    </source>
</evidence>
<feature type="region of interest" description="Disordered" evidence="5">
    <location>
        <begin position="581"/>
        <end position="607"/>
    </location>
</feature>
<sequence>MSDYGGVSSNGVGTGVKKDAFADAVQRARQIAAKIGGETVPQVTNNGGAESYPFSAQKRSLEEGDEPDAKKLASQSERDSAMSIGAQLAALSQQSVRSSTITEEYKVPDSMVGLIIGRGGEQINKIQHDSGCKVQIAHDSVGLPERSISLTGSPEAVQRARAFLEDIVSRGHDSSNGQSGSMQEIIIPAGKAGLIIGKGGETIKQLQERAGVKMILVQDGSQPPNIDKPLRIIGDPYKVQQAKEMVNEILRERDHAGFGERNEYGSRMGGGGIDIAVPRQSVGVVIGRSGEMIKKIQSDAGVKIQFKPDDGTGPDKIAHIMGPPDQCQHAASIITELLQSIRARDEGGQGGPPGPGMSSGGRSRGGGQGNWGPSGGEVTFSIPAHKCGLVIGRGGENIKSINQQTGAFVEISRQMPPNGDPNYKLFIIRGSPQEIDHAKQLIEEKIEGPLCPVGGGPGSGGPGGPMGPYNPNPYNAGPPGGAPHGAPGGPQYCSQGWGNPYQQWQAPNSHDPNKAAADPNAAWAAYYAQYYGQQPGAAMAPQAPGAPAGAGDQGQGAQTCGGQPDYTKAWEEYYKKMGMTQPGGGAAATPGSAPAAAAAAPGGADAGGQQDYSAAWAEYYRQQAAYYGQAGQAPGQAGGPQPGQQVMHLVASDETFFLEHVHNLISRTLC</sequence>
<dbReference type="InterPro" id="IPR015096">
    <property type="entry name" value="FUBP_C"/>
</dbReference>
<feature type="compositionally biased region" description="Gly residues" evidence="5">
    <location>
        <begin position="357"/>
        <end position="375"/>
    </location>
</feature>
<protein>
    <submittedName>
        <fullName evidence="7">KH-type splicing regulatory protein</fullName>
    </submittedName>
</protein>
<dbReference type="InterPro" id="IPR047371">
    <property type="entry name" value="KH-I_FUBP2_rpt4"/>
</dbReference>
<dbReference type="Gene3D" id="3.30.1370.10">
    <property type="entry name" value="K Homology domain, type 1"/>
    <property type="match status" value="4"/>
</dbReference>
<evidence type="ECO:0000256" key="5">
    <source>
        <dbReference type="SAM" id="MobiDB-lite"/>
    </source>
</evidence>
<keyword evidence="8" id="KW-1185">Reference proteome</keyword>
<feature type="domain" description="K Homology" evidence="6">
    <location>
        <begin position="179"/>
        <end position="251"/>
    </location>
</feature>
<feature type="region of interest" description="Disordered" evidence="5">
    <location>
        <begin position="344"/>
        <end position="378"/>
    </location>
</feature>
<feature type="compositionally biased region" description="Low complexity" evidence="5">
    <location>
        <begin position="587"/>
        <end position="603"/>
    </location>
</feature>
<dbReference type="InterPro" id="IPR004087">
    <property type="entry name" value="KH_dom"/>
</dbReference>
<feature type="domain" description="K Homology" evidence="6">
    <location>
        <begin position="269"/>
        <end position="339"/>
    </location>
</feature>
<dbReference type="Pfam" id="PF09005">
    <property type="entry name" value="FUBP_C"/>
    <property type="match status" value="2"/>
</dbReference>
<evidence type="ECO:0000259" key="6">
    <source>
        <dbReference type="SMART" id="SM00322"/>
    </source>
</evidence>
<comment type="subcellular location">
    <subcellularLocation>
        <location evidence="1">Nucleus</location>
    </subcellularLocation>
</comment>
<dbReference type="CDD" id="cd22482">
    <property type="entry name" value="KH-I_FUBP2_rpt2"/>
    <property type="match status" value="1"/>
</dbReference>
<dbReference type="InParanoid" id="A0A3B5R9R8"/>
<dbReference type="OMA" id="PEMEGVQ"/>
<evidence type="ECO:0000313" key="8">
    <source>
        <dbReference type="Proteomes" id="UP000002852"/>
    </source>
</evidence>
<dbReference type="InterPro" id="IPR047370">
    <property type="entry name" value="KH-I_FUBP2_rpt3"/>
</dbReference>
<dbReference type="GO" id="GO:0006355">
    <property type="term" value="P:regulation of DNA-templated transcription"/>
    <property type="evidence" value="ECO:0007669"/>
    <property type="project" value="InterPro"/>
</dbReference>
<dbReference type="SUPFAM" id="SSF54791">
    <property type="entry name" value="Eukaryotic type KH-domain (KH-domain type I)"/>
    <property type="match status" value="4"/>
</dbReference>
<accession>A0A3B5R9R8</accession>
<reference evidence="7" key="3">
    <citation type="submission" date="2025-08" db="UniProtKB">
        <authorList>
            <consortium name="Ensembl"/>
        </authorList>
    </citation>
    <scope>IDENTIFICATION</scope>
    <source>
        <strain evidence="7">JP 163 A</strain>
    </source>
</reference>
<feature type="compositionally biased region" description="Gly residues" evidence="5">
    <location>
        <begin position="453"/>
        <end position="466"/>
    </location>
</feature>
<dbReference type="GO" id="GO:0003723">
    <property type="term" value="F:RNA binding"/>
    <property type="evidence" value="ECO:0007669"/>
    <property type="project" value="UniProtKB-UniRule"/>
</dbReference>
<dbReference type="PANTHER" id="PTHR10288">
    <property type="entry name" value="KH DOMAIN CONTAINING RNA BINDING PROTEIN"/>
    <property type="match status" value="1"/>
</dbReference>
<feature type="domain" description="K Homology" evidence="6">
    <location>
        <begin position="374"/>
        <end position="447"/>
    </location>
</feature>
<keyword evidence="3" id="KW-0539">Nucleus</keyword>
<dbReference type="InterPro" id="IPR047369">
    <property type="entry name" value="KH-I_FUBP2_rpt2"/>
</dbReference>
<dbReference type="InterPro" id="IPR036612">
    <property type="entry name" value="KH_dom_type_1_sf"/>
</dbReference>
<feature type="region of interest" description="Disordered" evidence="5">
    <location>
        <begin position="537"/>
        <end position="563"/>
    </location>
</feature>
<dbReference type="Ensembl" id="ENSXMAT00000033204.1">
    <property type="protein sequence ID" value="ENSXMAP00000040488.1"/>
    <property type="gene ID" value="ENSXMAG00000012876.2"/>
</dbReference>
<feature type="compositionally biased region" description="Polar residues" evidence="5">
    <location>
        <begin position="493"/>
        <end position="510"/>
    </location>
</feature>
<evidence type="ECO:0000256" key="1">
    <source>
        <dbReference type="ARBA" id="ARBA00004123"/>
    </source>
</evidence>
<feature type="compositionally biased region" description="Low complexity" evidence="5">
    <location>
        <begin position="467"/>
        <end position="477"/>
    </location>
</feature>